<gene>
    <name evidence="2" type="ORF">CWS72_11335</name>
</gene>
<dbReference type="Gene3D" id="3.40.50.720">
    <property type="entry name" value="NAD(P)-binding Rossmann-like Domain"/>
    <property type="match status" value="1"/>
</dbReference>
<dbReference type="SUPFAM" id="SSF51735">
    <property type="entry name" value="NAD(P)-binding Rossmann-fold domains"/>
    <property type="match status" value="1"/>
</dbReference>
<accession>A0A2N3PVK6</accession>
<comment type="caution">
    <text evidence="2">The sequence shown here is derived from an EMBL/GenBank/DDBJ whole genome shotgun (WGS) entry which is preliminary data.</text>
</comment>
<evidence type="ECO:0000313" key="2">
    <source>
        <dbReference type="EMBL" id="PKU24434.1"/>
    </source>
</evidence>
<dbReference type="EMBL" id="PIUM01000011">
    <property type="protein sequence ID" value="PKU24434.1"/>
    <property type="molecule type" value="Genomic_DNA"/>
</dbReference>
<feature type="domain" description="NAD-dependent epimerase/dehydratase" evidence="1">
    <location>
        <begin position="5"/>
        <end position="213"/>
    </location>
</feature>
<dbReference type="GO" id="GO:0005737">
    <property type="term" value="C:cytoplasm"/>
    <property type="evidence" value="ECO:0007669"/>
    <property type="project" value="TreeGrafter"/>
</dbReference>
<protein>
    <submittedName>
        <fullName evidence="2">Capsular biosynthesis protein</fullName>
    </submittedName>
</protein>
<dbReference type="InterPro" id="IPR036291">
    <property type="entry name" value="NAD(P)-bd_dom_sf"/>
</dbReference>
<proteinExistence type="predicted"/>
<dbReference type="InterPro" id="IPR051783">
    <property type="entry name" value="NAD(P)-dependent_oxidoreduct"/>
</dbReference>
<dbReference type="Pfam" id="PF01370">
    <property type="entry name" value="Epimerase"/>
    <property type="match status" value="1"/>
</dbReference>
<dbReference type="PANTHER" id="PTHR48079:SF6">
    <property type="entry name" value="NAD(P)-BINDING DOMAIN-CONTAINING PROTEIN-RELATED"/>
    <property type="match status" value="1"/>
</dbReference>
<dbReference type="AlphaFoldDB" id="A0A2N3PVK6"/>
<dbReference type="RefSeq" id="WP_101250720.1">
    <property type="nucleotide sequence ID" value="NZ_PIUM01000011.1"/>
</dbReference>
<dbReference type="PANTHER" id="PTHR48079">
    <property type="entry name" value="PROTEIN YEEZ"/>
    <property type="match status" value="1"/>
</dbReference>
<dbReference type="InterPro" id="IPR020904">
    <property type="entry name" value="Sc_DH/Rdtase_CS"/>
</dbReference>
<dbReference type="OrthoDB" id="9814124at2"/>
<keyword evidence="3" id="KW-1185">Reference proteome</keyword>
<evidence type="ECO:0000259" key="1">
    <source>
        <dbReference type="Pfam" id="PF01370"/>
    </source>
</evidence>
<sequence>MSRSILVLGAGGFIGRHVTACLAASDWARPIATGRHLPAGRTEKGTSLRLDITDEAALERILAGVDGVVNCMAGPPPAVQCGYETLFRAAEKAGRPVIVHLSSMAVYGNATGLIGEDAGLDDGQGPYAVAKLAGERLAADYRRSIVLRPGCVYGPGGEQWSGRIARLLKARRIGDLGAGGDGIANLVHVEDVARAVLAALQNERAEGRAFNLAMTGAPTWNDYFLQFAKALGAVPIARISERRIAFETRFIAAPLKIAEIASHRLGLAADRLPPPIPPSLARLWRQEIRLDSSRAEETLAMRWKPLAEGLAETAAWYG</sequence>
<dbReference type="PROSITE" id="PS00061">
    <property type="entry name" value="ADH_SHORT"/>
    <property type="match status" value="1"/>
</dbReference>
<organism evidence="2 3">
    <name type="scientific">Telmatospirillum siberiense</name>
    <dbReference type="NCBI Taxonomy" id="382514"/>
    <lineage>
        <taxon>Bacteria</taxon>
        <taxon>Pseudomonadati</taxon>
        <taxon>Pseudomonadota</taxon>
        <taxon>Alphaproteobacteria</taxon>
        <taxon>Rhodospirillales</taxon>
        <taxon>Rhodospirillaceae</taxon>
        <taxon>Telmatospirillum</taxon>
    </lineage>
</organism>
<reference evidence="3" key="1">
    <citation type="submission" date="2017-12" db="EMBL/GenBank/DDBJ databases">
        <title>Draft genome sequence of Telmatospirillum siberiense 26-4b1T, an acidotolerant peatland alphaproteobacterium potentially involved in sulfur cycling.</title>
        <authorList>
            <person name="Hausmann B."/>
            <person name="Pjevac P."/>
            <person name="Schreck K."/>
            <person name="Herbold C.W."/>
            <person name="Daims H."/>
            <person name="Wagner M."/>
            <person name="Pester M."/>
            <person name="Loy A."/>
        </authorList>
    </citation>
    <scope>NUCLEOTIDE SEQUENCE [LARGE SCALE GENOMIC DNA]</scope>
    <source>
        <strain evidence="3">26-4b1</strain>
    </source>
</reference>
<dbReference type="GO" id="GO:0004029">
    <property type="term" value="F:aldehyde dehydrogenase (NAD+) activity"/>
    <property type="evidence" value="ECO:0007669"/>
    <property type="project" value="TreeGrafter"/>
</dbReference>
<dbReference type="Proteomes" id="UP000233293">
    <property type="component" value="Unassembled WGS sequence"/>
</dbReference>
<name>A0A2N3PVK6_9PROT</name>
<dbReference type="InterPro" id="IPR001509">
    <property type="entry name" value="Epimerase_deHydtase"/>
</dbReference>
<evidence type="ECO:0000313" key="3">
    <source>
        <dbReference type="Proteomes" id="UP000233293"/>
    </source>
</evidence>